<comment type="subcellular location">
    <subcellularLocation>
        <location evidence="4 16">Cytoplasm</location>
    </subcellularLocation>
</comment>
<evidence type="ECO:0000256" key="14">
    <source>
        <dbReference type="ARBA" id="ARBA00023316"/>
    </source>
</evidence>
<dbReference type="Pfam" id="PF01820">
    <property type="entry name" value="Dala_Dala_lig_N"/>
    <property type="match status" value="1"/>
</dbReference>
<comment type="function">
    <text evidence="3 16">Cell wall formation.</text>
</comment>
<evidence type="ECO:0000256" key="12">
    <source>
        <dbReference type="ARBA" id="ARBA00022960"/>
    </source>
</evidence>
<evidence type="ECO:0000313" key="19">
    <source>
        <dbReference type="EMBL" id="MFC4363621.1"/>
    </source>
</evidence>
<evidence type="ECO:0000256" key="4">
    <source>
        <dbReference type="ARBA" id="ARBA00004496"/>
    </source>
</evidence>
<name>A0ABV8V6S8_9GAMM</name>
<evidence type="ECO:0000256" key="13">
    <source>
        <dbReference type="ARBA" id="ARBA00022984"/>
    </source>
</evidence>
<dbReference type="GO" id="GO:0008716">
    <property type="term" value="F:D-alanine-D-alanine ligase activity"/>
    <property type="evidence" value="ECO:0007669"/>
    <property type="project" value="UniProtKB-EC"/>
</dbReference>
<comment type="cofactor">
    <cofactor evidence="1">
        <name>Mn(2+)</name>
        <dbReference type="ChEBI" id="CHEBI:29035"/>
    </cofactor>
</comment>
<evidence type="ECO:0000256" key="7">
    <source>
        <dbReference type="ARBA" id="ARBA00012216"/>
    </source>
</evidence>
<feature type="domain" description="ATP-grasp" evidence="18">
    <location>
        <begin position="116"/>
        <end position="311"/>
    </location>
</feature>
<keyword evidence="13 16" id="KW-0573">Peptidoglycan synthesis</keyword>
<comment type="catalytic activity">
    <reaction evidence="15 16">
        <text>2 D-alanine + ATP = D-alanyl-D-alanine + ADP + phosphate + H(+)</text>
        <dbReference type="Rhea" id="RHEA:11224"/>
        <dbReference type="ChEBI" id="CHEBI:15378"/>
        <dbReference type="ChEBI" id="CHEBI:30616"/>
        <dbReference type="ChEBI" id="CHEBI:43474"/>
        <dbReference type="ChEBI" id="CHEBI:57416"/>
        <dbReference type="ChEBI" id="CHEBI:57822"/>
        <dbReference type="ChEBI" id="CHEBI:456216"/>
        <dbReference type="EC" id="6.3.2.4"/>
    </reaction>
</comment>
<dbReference type="SUPFAM" id="SSF52440">
    <property type="entry name" value="PreATP-grasp domain"/>
    <property type="match status" value="1"/>
</dbReference>
<dbReference type="InterPro" id="IPR000291">
    <property type="entry name" value="D-Ala_lig_Van_CS"/>
</dbReference>
<dbReference type="InterPro" id="IPR013815">
    <property type="entry name" value="ATP_grasp_subdomain_1"/>
</dbReference>
<dbReference type="PROSITE" id="PS00843">
    <property type="entry name" value="DALA_DALA_LIGASE_1"/>
    <property type="match status" value="1"/>
</dbReference>
<evidence type="ECO:0000259" key="18">
    <source>
        <dbReference type="PROSITE" id="PS50975"/>
    </source>
</evidence>
<proteinExistence type="inferred from homology"/>
<comment type="pathway">
    <text evidence="5 16">Cell wall biogenesis; peptidoglycan biosynthesis.</text>
</comment>
<dbReference type="EC" id="6.3.2.4" evidence="7 16"/>
<dbReference type="InterPro" id="IPR011127">
    <property type="entry name" value="Dala_Dala_lig_N"/>
</dbReference>
<dbReference type="Proteomes" id="UP001595840">
    <property type="component" value="Unassembled WGS sequence"/>
</dbReference>
<comment type="cofactor">
    <cofactor evidence="2">
        <name>Mg(2+)</name>
        <dbReference type="ChEBI" id="CHEBI:18420"/>
    </cofactor>
</comment>
<keyword evidence="8 16" id="KW-0963">Cytoplasm</keyword>
<organism evidence="19 20">
    <name type="scientific">Simiduia curdlanivorans</name>
    <dbReference type="NCBI Taxonomy" id="1492769"/>
    <lineage>
        <taxon>Bacteria</taxon>
        <taxon>Pseudomonadati</taxon>
        <taxon>Pseudomonadota</taxon>
        <taxon>Gammaproteobacteria</taxon>
        <taxon>Cellvibrionales</taxon>
        <taxon>Cellvibrionaceae</taxon>
        <taxon>Simiduia</taxon>
    </lineage>
</organism>
<dbReference type="NCBIfam" id="TIGR01205">
    <property type="entry name" value="D_ala_D_alaTIGR"/>
    <property type="match status" value="1"/>
</dbReference>
<dbReference type="InterPro" id="IPR011761">
    <property type="entry name" value="ATP-grasp"/>
</dbReference>
<evidence type="ECO:0000256" key="3">
    <source>
        <dbReference type="ARBA" id="ARBA00003921"/>
    </source>
</evidence>
<evidence type="ECO:0000256" key="5">
    <source>
        <dbReference type="ARBA" id="ARBA00004752"/>
    </source>
</evidence>
<comment type="similarity">
    <text evidence="6 16">Belongs to the D-alanine--D-alanine ligase family.</text>
</comment>
<evidence type="ECO:0000256" key="2">
    <source>
        <dbReference type="ARBA" id="ARBA00001946"/>
    </source>
</evidence>
<keyword evidence="12 16" id="KW-0133">Cell shape</keyword>
<evidence type="ECO:0000256" key="6">
    <source>
        <dbReference type="ARBA" id="ARBA00010871"/>
    </source>
</evidence>
<dbReference type="SUPFAM" id="SSF56059">
    <property type="entry name" value="Glutathione synthetase ATP-binding domain-like"/>
    <property type="match status" value="1"/>
</dbReference>
<dbReference type="Gene3D" id="3.30.1490.20">
    <property type="entry name" value="ATP-grasp fold, A domain"/>
    <property type="match status" value="1"/>
</dbReference>
<evidence type="ECO:0000313" key="20">
    <source>
        <dbReference type="Proteomes" id="UP001595840"/>
    </source>
</evidence>
<keyword evidence="10 17" id="KW-0547">Nucleotide-binding</keyword>
<evidence type="ECO:0000256" key="17">
    <source>
        <dbReference type="PROSITE-ProRule" id="PRU00409"/>
    </source>
</evidence>
<keyword evidence="11 17" id="KW-0067">ATP-binding</keyword>
<dbReference type="PROSITE" id="PS50975">
    <property type="entry name" value="ATP_GRASP"/>
    <property type="match status" value="1"/>
</dbReference>
<keyword evidence="14 16" id="KW-0961">Cell wall biogenesis/degradation</keyword>
<evidence type="ECO:0000256" key="11">
    <source>
        <dbReference type="ARBA" id="ARBA00022840"/>
    </source>
</evidence>
<evidence type="ECO:0000256" key="16">
    <source>
        <dbReference type="HAMAP-Rule" id="MF_00047"/>
    </source>
</evidence>
<protein>
    <recommendedName>
        <fullName evidence="7 16">D-alanine--D-alanine ligase</fullName>
        <ecNumber evidence="7 16">6.3.2.4</ecNumber>
    </recommendedName>
    <alternativeName>
        <fullName evidence="16">D-Ala-D-Ala ligase</fullName>
    </alternativeName>
    <alternativeName>
        <fullName evidence="16">D-alanylalanine synthetase</fullName>
    </alternativeName>
</protein>
<gene>
    <name evidence="16" type="primary">ddl</name>
    <name evidence="19" type="ORF">ACFOX3_15000</name>
</gene>
<dbReference type="Gene3D" id="3.30.470.20">
    <property type="entry name" value="ATP-grasp fold, B domain"/>
    <property type="match status" value="1"/>
</dbReference>
<evidence type="ECO:0000256" key="8">
    <source>
        <dbReference type="ARBA" id="ARBA00022490"/>
    </source>
</evidence>
<accession>A0ABV8V6S8</accession>
<keyword evidence="20" id="KW-1185">Reference proteome</keyword>
<evidence type="ECO:0000256" key="10">
    <source>
        <dbReference type="ARBA" id="ARBA00022741"/>
    </source>
</evidence>
<evidence type="ECO:0000256" key="1">
    <source>
        <dbReference type="ARBA" id="ARBA00001936"/>
    </source>
</evidence>
<dbReference type="Gene3D" id="3.40.50.20">
    <property type="match status" value="1"/>
</dbReference>
<sequence>MKHNEGFTFDAATLAQLGKVGVLLGGSSAERAVSLKSGNAILTGLKALGVNVVAIDTQDNAVEKIQKSGIDRAFIALHGPGGEDGRMQALLEFLGVPYTGSGVQASAIAMDKWRTKQIWRGENLPTPEYVVLTPEADLAQVLHSLGGRVMVKPSHEGSSIGMSKVQNLAEFEVAVKKARALDSSVLVERLIEGAEYTVAILVDEVLPPIRLEAANTFYDYDAKYISNETRYICPCELPPEKESELKALALAGFKAVGCKGWGRVDVMADRDGQFFMLEVNTVPGMTDHSLVPMAAKQAGLNFDALVGTILQDSLVK</sequence>
<dbReference type="InterPro" id="IPR011095">
    <property type="entry name" value="Dala_Dala_lig_C"/>
</dbReference>
<comment type="caution">
    <text evidence="19">The sequence shown here is derived from an EMBL/GenBank/DDBJ whole genome shotgun (WGS) entry which is preliminary data.</text>
</comment>
<dbReference type="InterPro" id="IPR005905">
    <property type="entry name" value="D_ala_D_ala"/>
</dbReference>
<dbReference type="PANTHER" id="PTHR23132:SF23">
    <property type="entry name" value="D-ALANINE--D-ALANINE LIGASE B"/>
    <property type="match status" value="1"/>
</dbReference>
<reference evidence="20" key="1">
    <citation type="journal article" date="2019" name="Int. J. Syst. Evol. Microbiol.">
        <title>The Global Catalogue of Microorganisms (GCM) 10K type strain sequencing project: providing services to taxonomists for standard genome sequencing and annotation.</title>
        <authorList>
            <consortium name="The Broad Institute Genomics Platform"/>
            <consortium name="The Broad Institute Genome Sequencing Center for Infectious Disease"/>
            <person name="Wu L."/>
            <person name="Ma J."/>
        </authorList>
    </citation>
    <scope>NUCLEOTIDE SEQUENCE [LARGE SCALE GENOMIC DNA]</scope>
    <source>
        <strain evidence="20">CECT 8570</strain>
    </source>
</reference>
<dbReference type="PANTHER" id="PTHR23132">
    <property type="entry name" value="D-ALANINE--D-ALANINE LIGASE"/>
    <property type="match status" value="1"/>
</dbReference>
<dbReference type="NCBIfam" id="NF002378">
    <property type="entry name" value="PRK01372.1"/>
    <property type="match status" value="1"/>
</dbReference>
<dbReference type="EMBL" id="JBHSCX010000020">
    <property type="protein sequence ID" value="MFC4363621.1"/>
    <property type="molecule type" value="Genomic_DNA"/>
</dbReference>
<dbReference type="InterPro" id="IPR016185">
    <property type="entry name" value="PreATP-grasp_dom_sf"/>
</dbReference>
<evidence type="ECO:0000256" key="9">
    <source>
        <dbReference type="ARBA" id="ARBA00022598"/>
    </source>
</evidence>
<dbReference type="Pfam" id="PF07478">
    <property type="entry name" value="Dala_Dala_lig_C"/>
    <property type="match status" value="1"/>
</dbReference>
<keyword evidence="9 16" id="KW-0436">Ligase</keyword>
<dbReference type="RefSeq" id="WP_290261582.1">
    <property type="nucleotide sequence ID" value="NZ_JAUFQG010000004.1"/>
</dbReference>
<dbReference type="HAMAP" id="MF_00047">
    <property type="entry name" value="Dala_Dala_lig"/>
    <property type="match status" value="1"/>
</dbReference>
<evidence type="ECO:0000256" key="15">
    <source>
        <dbReference type="ARBA" id="ARBA00047614"/>
    </source>
</evidence>
<dbReference type="PIRSF" id="PIRSF039102">
    <property type="entry name" value="Ddl/VanB"/>
    <property type="match status" value="1"/>
</dbReference>